<dbReference type="Gene3D" id="1.25.40.20">
    <property type="entry name" value="Ankyrin repeat-containing domain"/>
    <property type="match status" value="1"/>
</dbReference>
<name>A0A2G2ZK84_CAPAN</name>
<feature type="transmembrane region" description="Helical" evidence="9">
    <location>
        <begin position="598"/>
        <end position="628"/>
    </location>
</feature>
<evidence type="ECO:0000313" key="12">
    <source>
        <dbReference type="Proteomes" id="UP000222542"/>
    </source>
</evidence>
<dbReference type="PANTHER" id="PTHR24186:SF50">
    <property type="entry name" value="ANKYRIN REPEAT-CONTAINING PROTEIN ITN1-LIKE ISOFORM X1"/>
    <property type="match status" value="1"/>
</dbReference>
<keyword evidence="6 9" id="KW-0472">Membrane</keyword>
<keyword evidence="3" id="KW-0677">Repeat</keyword>
<dbReference type="PROSITE" id="PS50297">
    <property type="entry name" value="ANK_REP_REGION"/>
    <property type="match status" value="2"/>
</dbReference>
<evidence type="ECO:0000256" key="1">
    <source>
        <dbReference type="ARBA" id="ARBA00004141"/>
    </source>
</evidence>
<dbReference type="Proteomes" id="UP000222542">
    <property type="component" value="Unassembled WGS sequence"/>
</dbReference>
<comment type="caution">
    <text evidence="11">The sequence shown here is derived from an EMBL/GenBank/DDBJ whole genome shotgun (WGS) entry which is preliminary data.</text>
</comment>
<keyword evidence="12" id="KW-1185">Reference proteome</keyword>
<dbReference type="InterPro" id="IPR026961">
    <property type="entry name" value="PGG_dom"/>
</dbReference>
<comment type="subcellular location">
    <subcellularLocation>
        <location evidence="1">Membrane</location>
        <topology evidence="1">Multi-pass membrane protein</topology>
    </subcellularLocation>
</comment>
<organism evidence="11 12">
    <name type="scientific">Capsicum annuum</name>
    <name type="common">Capsicum pepper</name>
    <dbReference type="NCBI Taxonomy" id="4072"/>
    <lineage>
        <taxon>Eukaryota</taxon>
        <taxon>Viridiplantae</taxon>
        <taxon>Streptophyta</taxon>
        <taxon>Embryophyta</taxon>
        <taxon>Tracheophyta</taxon>
        <taxon>Spermatophyta</taxon>
        <taxon>Magnoliopsida</taxon>
        <taxon>eudicotyledons</taxon>
        <taxon>Gunneridae</taxon>
        <taxon>Pentapetalae</taxon>
        <taxon>asterids</taxon>
        <taxon>lamiids</taxon>
        <taxon>Solanales</taxon>
        <taxon>Solanaceae</taxon>
        <taxon>Solanoideae</taxon>
        <taxon>Capsiceae</taxon>
        <taxon>Capsicum</taxon>
    </lineage>
</organism>
<evidence type="ECO:0000256" key="3">
    <source>
        <dbReference type="ARBA" id="ARBA00022737"/>
    </source>
</evidence>
<dbReference type="Pfam" id="PF13962">
    <property type="entry name" value="PGG"/>
    <property type="match status" value="2"/>
</dbReference>
<accession>A0A2G2ZK84</accession>
<reference evidence="11 12" key="2">
    <citation type="journal article" date="2017" name="Genome Biol.">
        <title>New reference genome sequences of hot pepper reveal the massive evolution of plant disease-resistance genes by retroduplication.</title>
        <authorList>
            <person name="Kim S."/>
            <person name="Park J."/>
            <person name="Yeom S.I."/>
            <person name="Kim Y.M."/>
            <person name="Seo E."/>
            <person name="Kim K.T."/>
            <person name="Kim M.S."/>
            <person name="Lee J.M."/>
            <person name="Cheong K."/>
            <person name="Shin H.S."/>
            <person name="Kim S.B."/>
            <person name="Han K."/>
            <person name="Lee J."/>
            <person name="Park M."/>
            <person name="Lee H.A."/>
            <person name="Lee H.Y."/>
            <person name="Lee Y."/>
            <person name="Oh S."/>
            <person name="Lee J.H."/>
            <person name="Choi E."/>
            <person name="Choi E."/>
            <person name="Lee S.E."/>
            <person name="Jeon J."/>
            <person name="Kim H."/>
            <person name="Choi G."/>
            <person name="Song H."/>
            <person name="Lee J."/>
            <person name="Lee S.C."/>
            <person name="Kwon J.K."/>
            <person name="Lee H.Y."/>
            <person name="Koo N."/>
            <person name="Hong Y."/>
            <person name="Kim R.W."/>
            <person name="Kang W.H."/>
            <person name="Huh J.H."/>
            <person name="Kang B.C."/>
            <person name="Yang T.J."/>
            <person name="Lee Y.H."/>
            <person name="Bennetzen J.L."/>
            <person name="Choi D."/>
        </authorList>
    </citation>
    <scope>NUCLEOTIDE SEQUENCE [LARGE SCALE GENOMIC DNA]</scope>
    <source>
        <strain evidence="12">cv. CM334</strain>
    </source>
</reference>
<sequence length="705" mass="78386">MDPTLYNAAMRGNIGDANFLLADHLKMDEESGYQVTPKGNTVLHVAALYGNSHFAREVLKITPALLCCQNKKNETALHIASNEGHTEVVRALLECVEDHNTKEKLTRMMDASGDTALHKAVRSQHLDVVKLLVKEDPEFEFPPNHAQETPLYLAAESGFHDALINILEFCKKPTYAAGPSNRTPLHAAIIHEHKDCFRSLWRWNKPLCEELDLWGWNSLHYAVKLGLKDVVSDMLRWKKSLVYLPAGGENDWTTAIHIAASEGDVNMINELLNHCPDCWDTLNRDNQNALHVSVLNYEDEVVRFLLDSDKCDSLVDEPDSDGNTPLHLLAASGIHIPELIYHPRAKKMSFNKQNQTPLDIALSCEATTEKEILVEDLCSIGQFGKREFEVNRKYEYIPNPNDETRTGVKMQLREDDHDKANKIDQTEVESIMKSTQLHIVVATLIMTVTFAAGITLPGGFESDPDSPNKGMAILIRKTTFRAFVISDAIAFTFSAFAIFIYFIMANASTLPRHEKLIQKLYGRASNFLCLSMLAVVIAFATVSSEKEFSLIVRLYMVATMLQLLSMTSVVIAFATGGFESGPDSHKYNQGMAILIRKTAFRAFVVSNAIAFTISAVAIFIYFLMANVSTRPQHKKLIQKLYGHASIFLCLSMLAVVIAFATDAPAAAAVAEDEKVEVKTEAVEETEAPNVEPVAAAEVPVEKAEE</sequence>
<evidence type="ECO:0000256" key="7">
    <source>
        <dbReference type="PROSITE-ProRule" id="PRU00023"/>
    </source>
</evidence>
<feature type="transmembrane region" description="Helical" evidence="9">
    <location>
        <begin position="437"/>
        <end position="460"/>
    </location>
</feature>
<dbReference type="PROSITE" id="PS50088">
    <property type="entry name" value="ANK_REPEAT"/>
    <property type="match status" value="2"/>
</dbReference>
<keyword evidence="5 7" id="KW-0040">ANK repeat</keyword>
<proteinExistence type="predicted"/>
<feature type="region of interest" description="Disordered" evidence="8">
    <location>
        <begin position="680"/>
        <end position="705"/>
    </location>
</feature>
<dbReference type="SUPFAM" id="SSF48403">
    <property type="entry name" value="Ankyrin repeat"/>
    <property type="match status" value="1"/>
</dbReference>
<feature type="domain" description="PGG" evidence="10">
    <location>
        <begin position="431"/>
        <end position="543"/>
    </location>
</feature>
<evidence type="ECO:0000259" key="10">
    <source>
        <dbReference type="Pfam" id="PF13962"/>
    </source>
</evidence>
<evidence type="ECO:0000256" key="9">
    <source>
        <dbReference type="SAM" id="Phobius"/>
    </source>
</evidence>
<evidence type="ECO:0000256" key="4">
    <source>
        <dbReference type="ARBA" id="ARBA00022989"/>
    </source>
</evidence>
<evidence type="ECO:0000256" key="2">
    <source>
        <dbReference type="ARBA" id="ARBA00022692"/>
    </source>
</evidence>
<feature type="transmembrane region" description="Helical" evidence="9">
    <location>
        <begin position="554"/>
        <end position="578"/>
    </location>
</feature>
<dbReference type="AlphaFoldDB" id="A0A2G2ZK84"/>
<gene>
    <name evidence="11" type="ORF">T459_15360</name>
</gene>
<evidence type="ECO:0000256" key="5">
    <source>
        <dbReference type="ARBA" id="ARBA00023043"/>
    </source>
</evidence>
<feature type="transmembrane region" description="Helical" evidence="9">
    <location>
        <begin position="524"/>
        <end position="542"/>
    </location>
</feature>
<evidence type="ECO:0000256" key="6">
    <source>
        <dbReference type="ARBA" id="ARBA00023136"/>
    </source>
</evidence>
<evidence type="ECO:0000256" key="8">
    <source>
        <dbReference type="SAM" id="MobiDB-lite"/>
    </source>
</evidence>
<evidence type="ECO:0000313" key="11">
    <source>
        <dbReference type="EMBL" id="PHT82345.1"/>
    </source>
</evidence>
<dbReference type="SMART" id="SM00248">
    <property type="entry name" value="ANK"/>
    <property type="match status" value="8"/>
</dbReference>
<dbReference type="STRING" id="4072.A0A2G2ZK84"/>
<dbReference type="GO" id="GO:0016020">
    <property type="term" value="C:membrane"/>
    <property type="evidence" value="ECO:0000318"/>
    <property type="project" value="GO_Central"/>
</dbReference>
<dbReference type="InterPro" id="IPR002110">
    <property type="entry name" value="Ankyrin_rpt"/>
</dbReference>
<feature type="domain" description="PGG" evidence="10">
    <location>
        <begin position="576"/>
        <end position="661"/>
    </location>
</feature>
<reference evidence="11 12" key="1">
    <citation type="journal article" date="2014" name="Nat. Genet.">
        <title>Genome sequence of the hot pepper provides insights into the evolution of pungency in Capsicum species.</title>
        <authorList>
            <person name="Kim S."/>
            <person name="Park M."/>
            <person name="Yeom S.I."/>
            <person name="Kim Y.M."/>
            <person name="Lee J.M."/>
            <person name="Lee H.A."/>
            <person name="Seo E."/>
            <person name="Choi J."/>
            <person name="Cheong K."/>
            <person name="Kim K.T."/>
            <person name="Jung K."/>
            <person name="Lee G.W."/>
            <person name="Oh S.K."/>
            <person name="Bae C."/>
            <person name="Kim S.B."/>
            <person name="Lee H.Y."/>
            <person name="Kim S.Y."/>
            <person name="Kim M.S."/>
            <person name="Kang B.C."/>
            <person name="Jo Y.D."/>
            <person name="Yang H.B."/>
            <person name="Jeong H.J."/>
            <person name="Kang W.H."/>
            <person name="Kwon J.K."/>
            <person name="Shin C."/>
            <person name="Lim J.Y."/>
            <person name="Park J.H."/>
            <person name="Huh J.H."/>
            <person name="Kim J.S."/>
            <person name="Kim B.D."/>
            <person name="Cohen O."/>
            <person name="Paran I."/>
            <person name="Suh M.C."/>
            <person name="Lee S.B."/>
            <person name="Kim Y.K."/>
            <person name="Shin Y."/>
            <person name="Noh S.J."/>
            <person name="Park J."/>
            <person name="Seo Y.S."/>
            <person name="Kwon S.Y."/>
            <person name="Kim H.A."/>
            <person name="Park J.M."/>
            <person name="Kim H.J."/>
            <person name="Choi S.B."/>
            <person name="Bosland P.W."/>
            <person name="Reeves G."/>
            <person name="Jo S.H."/>
            <person name="Lee B.W."/>
            <person name="Cho H.T."/>
            <person name="Choi H.S."/>
            <person name="Lee M.S."/>
            <person name="Yu Y."/>
            <person name="Do Choi Y."/>
            <person name="Park B.S."/>
            <person name="van Deynze A."/>
            <person name="Ashrafi H."/>
            <person name="Hill T."/>
            <person name="Kim W.T."/>
            <person name="Pai H.S."/>
            <person name="Ahn H.K."/>
            <person name="Yeam I."/>
            <person name="Giovannoni J.J."/>
            <person name="Rose J.K."/>
            <person name="Sorensen I."/>
            <person name="Lee S.J."/>
            <person name="Kim R.W."/>
            <person name="Choi I.Y."/>
            <person name="Choi B.S."/>
            <person name="Lim J.S."/>
            <person name="Lee Y.H."/>
            <person name="Choi D."/>
        </authorList>
    </citation>
    <scope>NUCLEOTIDE SEQUENCE [LARGE SCALE GENOMIC DNA]</scope>
    <source>
        <strain evidence="12">cv. CM334</strain>
    </source>
</reference>
<keyword evidence="4 9" id="KW-1133">Transmembrane helix</keyword>
<feature type="repeat" description="ANK" evidence="7">
    <location>
        <begin position="112"/>
        <end position="144"/>
    </location>
</feature>
<feature type="transmembrane region" description="Helical" evidence="9">
    <location>
        <begin position="640"/>
        <end position="660"/>
    </location>
</feature>
<dbReference type="OMA" id="ENEMIAV"/>
<feature type="repeat" description="ANK" evidence="7">
    <location>
        <begin position="72"/>
        <end position="104"/>
    </location>
</feature>
<protein>
    <recommendedName>
        <fullName evidence="10">PGG domain-containing protein</fullName>
    </recommendedName>
</protein>
<dbReference type="EMBL" id="AYRZ02000005">
    <property type="protein sequence ID" value="PHT82345.1"/>
    <property type="molecule type" value="Genomic_DNA"/>
</dbReference>
<dbReference type="Pfam" id="PF12796">
    <property type="entry name" value="Ank_2"/>
    <property type="match status" value="3"/>
</dbReference>
<feature type="compositionally biased region" description="Low complexity" evidence="8">
    <location>
        <begin position="687"/>
        <end position="698"/>
    </location>
</feature>
<feature type="transmembrane region" description="Helical" evidence="9">
    <location>
        <begin position="480"/>
        <end position="504"/>
    </location>
</feature>
<dbReference type="Gramene" id="PHT82345">
    <property type="protein sequence ID" value="PHT82345"/>
    <property type="gene ID" value="T459_15360"/>
</dbReference>
<dbReference type="InterPro" id="IPR036770">
    <property type="entry name" value="Ankyrin_rpt-contain_sf"/>
</dbReference>
<keyword evidence="2 9" id="KW-0812">Transmembrane</keyword>
<dbReference type="PANTHER" id="PTHR24186">
    <property type="entry name" value="PROTEIN PHOSPHATASE 1 REGULATORY SUBUNIT"/>
    <property type="match status" value="1"/>
</dbReference>